<dbReference type="Proteomes" id="UP001303407">
    <property type="component" value="Chromosome"/>
</dbReference>
<accession>A0ABY9Y0J8</accession>
<protein>
    <submittedName>
        <fullName evidence="1">Na(+)-translocating NADH-quinone reductase subunit F</fullName>
    </submittedName>
</protein>
<keyword evidence="2" id="KW-1185">Reference proteome</keyword>
<name>A0ABY9Y0J8_9FLAO</name>
<gene>
    <name evidence="1" type="ORF">RHP49_10755</name>
</gene>
<evidence type="ECO:0000313" key="2">
    <source>
        <dbReference type="Proteomes" id="UP001303407"/>
    </source>
</evidence>
<sequence length="154" mass="17683">MKTSTRLEQAIKKLYVAFHNNTLHPECCKQCAVGNILNNTDSWKHLSDYHGALELNYIGKVNESFGRKFNGYSPSELLKIEATFLKACGYQLPLHYKNSKPKHPTNKDVLFNGLTKVVTFLCELDGVSNVMDYTKLFEFINEKPRFQLDDVITF</sequence>
<organism evidence="1 2">
    <name type="scientific">Thalassobellus suaedae</name>
    <dbReference type="NCBI Taxonomy" id="3074124"/>
    <lineage>
        <taxon>Bacteria</taxon>
        <taxon>Pseudomonadati</taxon>
        <taxon>Bacteroidota</taxon>
        <taxon>Flavobacteriia</taxon>
        <taxon>Flavobacteriales</taxon>
        <taxon>Flavobacteriaceae</taxon>
        <taxon>Thalassobellus</taxon>
    </lineage>
</organism>
<evidence type="ECO:0000313" key="1">
    <source>
        <dbReference type="EMBL" id="WNH11384.1"/>
    </source>
</evidence>
<dbReference type="EMBL" id="CP134536">
    <property type="protein sequence ID" value="WNH11384.1"/>
    <property type="molecule type" value="Genomic_DNA"/>
</dbReference>
<reference evidence="1 2" key="1">
    <citation type="submission" date="2023-09" db="EMBL/GenBank/DDBJ databases">
        <title>Thalassobella suaedae gen. nov., sp. nov., a marine bacterium of the family Flavobacteriaceae isolated from a halophyte Suaeda japonica.</title>
        <authorList>
            <person name="Lee S.Y."/>
            <person name="Hwang C.Y."/>
        </authorList>
    </citation>
    <scope>NUCLEOTIDE SEQUENCE [LARGE SCALE GENOMIC DNA]</scope>
    <source>
        <strain evidence="1 2">HL-DH10</strain>
    </source>
</reference>
<proteinExistence type="predicted"/>
<dbReference type="RefSeq" id="WP_415861361.1">
    <property type="nucleotide sequence ID" value="NZ_CP134536.1"/>
</dbReference>